<dbReference type="eggNOG" id="COG4267">
    <property type="taxonomic scope" value="Bacteria"/>
</dbReference>
<reference evidence="3" key="2">
    <citation type="submission" date="2012-01" db="EMBL/GenBank/DDBJ databases">
        <title>Complete sequence of chromosome of Marinitoga piezophila KA3.</title>
        <authorList>
            <person name="Lucas S."/>
            <person name="Han J."/>
            <person name="Lapidus A."/>
            <person name="Cheng J.-F."/>
            <person name="Goodwin L."/>
            <person name="Pitluck S."/>
            <person name="Peters L."/>
            <person name="Mikhailova N."/>
            <person name="Teshima H."/>
            <person name="Detter J.C."/>
            <person name="Han C."/>
            <person name="Tapia R."/>
            <person name="Land M."/>
            <person name="Hauser L."/>
            <person name="Kyrpides N."/>
            <person name="Ivanova N."/>
            <person name="Pagani I."/>
            <person name="Jebbar M."/>
            <person name="Vannier P."/>
            <person name="Oger P."/>
            <person name="Cario A."/>
            <person name="Bartlett D."/>
            <person name="Noll K.M."/>
            <person name="Woyke T."/>
        </authorList>
    </citation>
    <scope>NUCLEOTIDE SEQUENCE [LARGE SCALE GENOMIC DNA]</scope>
    <source>
        <strain evidence="3">DSM 14283 / JCM 11233 / KA3</strain>
    </source>
</reference>
<keyword evidence="1" id="KW-0472">Membrane</keyword>
<evidence type="ECO:0000313" key="3">
    <source>
        <dbReference type="Proteomes" id="UP000007161"/>
    </source>
</evidence>
<feature type="transmembrane region" description="Helical" evidence="1">
    <location>
        <begin position="54"/>
        <end position="77"/>
    </location>
</feature>
<dbReference type="AlphaFoldDB" id="H2J5Y7"/>
<dbReference type="Proteomes" id="UP000007161">
    <property type="component" value="Chromosome"/>
</dbReference>
<feature type="transmembrane region" description="Helical" evidence="1">
    <location>
        <begin position="155"/>
        <end position="175"/>
    </location>
</feature>
<organism evidence="2 3">
    <name type="scientific">Marinitoga piezophila (strain DSM 14283 / JCM 11233 / KA3)</name>
    <dbReference type="NCBI Taxonomy" id="443254"/>
    <lineage>
        <taxon>Bacteria</taxon>
        <taxon>Thermotogati</taxon>
        <taxon>Thermotogota</taxon>
        <taxon>Thermotogae</taxon>
        <taxon>Petrotogales</taxon>
        <taxon>Petrotogaceae</taxon>
        <taxon>Marinitoga</taxon>
    </lineage>
</organism>
<sequence length="470" mass="54800">MAGVGFRLTKMFHKGGVSTDLLAIAYSVVVSSGPWIITTTSLWIILNIMNINSMYFNIGIVYSFVFSIIISGLVVMFESRRLSDLIYLKEYKKILPEVFGIILYASLFTIILLAIFFLINPHEWWFIFSFSYLTISLLILWIISIASISTDAVNWYILAYIVMGFSSIILSKILGDENNQIGYLMGFAFGVNIGSFIHYLIIIFHFGTNIEISVEWIHDLRKYWQNIFIGVTYYLALWADDFITWTSPIYGEEPLKGFHFSYIYDYPMFLAYLTIIPTATMFILILETRFYKKYKLFYDSLINGYNYSEIELRKKEMFKELKLNISLTIKVQVVITSILLMFNELNLLPFVSEISKPILRLGFIGAMMNSFYLMIMLLLLYFDFRDDALKLNLFTLFSNIILSFIFVDKIGYYSLGAGYSIAFTLGTFIGYKILIKKVDDIIRIEYFRQEIGVEDGFYMHFKDIKHLMEE</sequence>
<dbReference type="InterPro" id="IPR031617">
    <property type="entry name" value="PelG"/>
</dbReference>
<dbReference type="STRING" id="443254.Marpi_1825"/>
<keyword evidence="1" id="KW-0812">Transmembrane</keyword>
<feature type="transmembrane region" description="Helical" evidence="1">
    <location>
        <begin position="181"/>
        <end position="206"/>
    </location>
</feature>
<keyword evidence="1" id="KW-1133">Transmembrane helix</keyword>
<reference evidence="2 3" key="1">
    <citation type="journal article" date="2012" name="J. Bacteriol.">
        <title>Complete Genome Sequence of the Thermophilic, Piezophilic, Heterotrophic Bacterium Marinitoga piezophila KA3.</title>
        <authorList>
            <person name="Lucas S."/>
            <person name="Han J."/>
            <person name="Lapidus A."/>
            <person name="Cheng J.F."/>
            <person name="Goodwin L.A."/>
            <person name="Pitluck S."/>
            <person name="Peters L."/>
            <person name="Mikhailova N."/>
            <person name="Teshima H."/>
            <person name="Detter J.C."/>
            <person name="Han C."/>
            <person name="Tapia R."/>
            <person name="Land M."/>
            <person name="Hauser L."/>
            <person name="Kyrpides N.C."/>
            <person name="Ivanova N."/>
            <person name="Pagani I."/>
            <person name="Vannier P."/>
            <person name="Oger P."/>
            <person name="Bartlett D.H."/>
            <person name="Noll K.M."/>
            <person name="Woyke T."/>
            <person name="Jebbar M."/>
        </authorList>
    </citation>
    <scope>NUCLEOTIDE SEQUENCE [LARGE SCALE GENOMIC DNA]</scope>
    <source>
        <strain evidence="3">DSM 14283 / JCM 11233 / KA3</strain>
    </source>
</reference>
<gene>
    <name evidence="2" type="ordered locus">Marpi_1825</name>
</gene>
<feature type="transmembrane region" description="Helical" evidence="1">
    <location>
        <begin position="227"/>
        <end position="246"/>
    </location>
</feature>
<feature type="transmembrane region" description="Helical" evidence="1">
    <location>
        <begin position="323"/>
        <end position="342"/>
    </location>
</feature>
<feature type="transmembrane region" description="Helical" evidence="1">
    <location>
        <begin position="125"/>
        <end position="143"/>
    </location>
</feature>
<dbReference type="Pfam" id="PF16933">
    <property type="entry name" value="PelG"/>
    <property type="match status" value="1"/>
</dbReference>
<protein>
    <submittedName>
        <fullName evidence="2">Putative membrane protein</fullName>
    </submittedName>
</protein>
<dbReference type="KEGG" id="mpz:Marpi_1825"/>
<feature type="transmembrane region" description="Helical" evidence="1">
    <location>
        <begin position="21"/>
        <end position="48"/>
    </location>
</feature>
<dbReference type="RefSeq" id="WP_014297277.1">
    <property type="nucleotide sequence ID" value="NC_016751.1"/>
</dbReference>
<name>H2J5Y7_MARPK</name>
<keyword evidence="3" id="KW-1185">Reference proteome</keyword>
<feature type="transmembrane region" description="Helical" evidence="1">
    <location>
        <begin position="413"/>
        <end position="434"/>
    </location>
</feature>
<feature type="transmembrane region" description="Helical" evidence="1">
    <location>
        <begin position="98"/>
        <end position="119"/>
    </location>
</feature>
<feature type="transmembrane region" description="Helical" evidence="1">
    <location>
        <begin position="389"/>
        <end position="407"/>
    </location>
</feature>
<dbReference type="OrthoDB" id="37830at2"/>
<dbReference type="EMBL" id="CP003257">
    <property type="protein sequence ID" value="AEX86206.1"/>
    <property type="molecule type" value="Genomic_DNA"/>
</dbReference>
<proteinExistence type="predicted"/>
<feature type="transmembrane region" description="Helical" evidence="1">
    <location>
        <begin position="362"/>
        <end position="382"/>
    </location>
</feature>
<accession>H2J5Y7</accession>
<dbReference type="HOGENOM" id="CLU_043533_1_1_0"/>
<feature type="transmembrane region" description="Helical" evidence="1">
    <location>
        <begin position="266"/>
        <end position="286"/>
    </location>
</feature>
<evidence type="ECO:0000256" key="1">
    <source>
        <dbReference type="SAM" id="Phobius"/>
    </source>
</evidence>
<evidence type="ECO:0000313" key="2">
    <source>
        <dbReference type="EMBL" id="AEX86206.1"/>
    </source>
</evidence>